<accession>A0A4U5NTG7</accession>
<gene>
    <name evidence="1" type="ORF">L596_011051</name>
</gene>
<name>A0A4U5NTG7_STECR</name>
<dbReference type="Proteomes" id="UP000298663">
    <property type="component" value="Unassembled WGS sequence"/>
</dbReference>
<proteinExistence type="predicted"/>
<reference evidence="1 2" key="1">
    <citation type="journal article" date="2015" name="Genome Biol.">
        <title>Comparative genomics of Steinernema reveals deeply conserved gene regulatory networks.</title>
        <authorList>
            <person name="Dillman A.R."/>
            <person name="Macchietto M."/>
            <person name="Porter C.F."/>
            <person name="Rogers A."/>
            <person name="Williams B."/>
            <person name="Antoshechkin I."/>
            <person name="Lee M.M."/>
            <person name="Goodwin Z."/>
            <person name="Lu X."/>
            <person name="Lewis E.E."/>
            <person name="Goodrich-Blair H."/>
            <person name="Stock S.P."/>
            <person name="Adams B.J."/>
            <person name="Sternberg P.W."/>
            <person name="Mortazavi A."/>
        </authorList>
    </citation>
    <scope>NUCLEOTIDE SEQUENCE [LARGE SCALE GENOMIC DNA]</scope>
    <source>
        <strain evidence="1 2">ALL</strain>
    </source>
</reference>
<keyword evidence="2" id="KW-1185">Reference proteome</keyword>
<evidence type="ECO:0000313" key="2">
    <source>
        <dbReference type="Proteomes" id="UP000298663"/>
    </source>
</evidence>
<dbReference type="AlphaFoldDB" id="A0A4U5NTG7"/>
<reference evidence="1 2" key="2">
    <citation type="journal article" date="2019" name="G3 (Bethesda)">
        <title>Hybrid Assembly of the Genome of the Entomopathogenic Nematode Steinernema carpocapsae Identifies the X-Chromosome.</title>
        <authorList>
            <person name="Serra L."/>
            <person name="Macchietto M."/>
            <person name="Macias-Munoz A."/>
            <person name="McGill C.J."/>
            <person name="Rodriguez I.M."/>
            <person name="Rodriguez B."/>
            <person name="Murad R."/>
            <person name="Mortazavi A."/>
        </authorList>
    </citation>
    <scope>NUCLEOTIDE SEQUENCE [LARGE SCALE GENOMIC DNA]</scope>
    <source>
        <strain evidence="1 2">ALL</strain>
    </source>
</reference>
<sequence length="96" mass="10515">MAFALTAPVCGDSRLGATVPQKVVLRKVAPMSWSPVVCCPCSKTVLAQNVSLQNVSRQNVVYRLMRDTITRSSGIQSVFREQLHFELSSGTCGRFP</sequence>
<comment type="caution">
    <text evidence="1">The sequence shown here is derived from an EMBL/GenBank/DDBJ whole genome shotgun (WGS) entry which is preliminary data.</text>
</comment>
<protein>
    <submittedName>
        <fullName evidence="1">Uncharacterized protein</fullName>
    </submittedName>
</protein>
<organism evidence="1 2">
    <name type="scientific">Steinernema carpocapsae</name>
    <name type="common">Entomopathogenic nematode</name>
    <dbReference type="NCBI Taxonomy" id="34508"/>
    <lineage>
        <taxon>Eukaryota</taxon>
        <taxon>Metazoa</taxon>
        <taxon>Ecdysozoa</taxon>
        <taxon>Nematoda</taxon>
        <taxon>Chromadorea</taxon>
        <taxon>Rhabditida</taxon>
        <taxon>Tylenchina</taxon>
        <taxon>Panagrolaimomorpha</taxon>
        <taxon>Strongyloidoidea</taxon>
        <taxon>Steinernematidae</taxon>
        <taxon>Steinernema</taxon>
    </lineage>
</organism>
<evidence type="ECO:0000313" key="1">
    <source>
        <dbReference type="EMBL" id="TKR86460.1"/>
    </source>
</evidence>
<dbReference type="EMBL" id="AZBU02000003">
    <property type="protein sequence ID" value="TKR86460.1"/>
    <property type="molecule type" value="Genomic_DNA"/>
</dbReference>